<keyword evidence="1" id="KW-0472">Membrane</keyword>
<feature type="signal peptide" evidence="2">
    <location>
        <begin position="1"/>
        <end position="24"/>
    </location>
</feature>
<dbReference type="EMBL" id="BPQO01000004">
    <property type="protein sequence ID" value="GJD87818.1"/>
    <property type="molecule type" value="Genomic_DNA"/>
</dbReference>
<evidence type="ECO:0000313" key="4">
    <source>
        <dbReference type="Proteomes" id="UP001055247"/>
    </source>
</evidence>
<feature type="transmembrane region" description="Helical" evidence="1">
    <location>
        <begin position="92"/>
        <end position="112"/>
    </location>
</feature>
<reference evidence="3" key="1">
    <citation type="journal article" date="2016" name="Front. Microbiol.">
        <title>Genome Sequence of the Piezophilic, Mesophilic Sulfate-Reducing Bacterium Desulfovibrio indicus J2T.</title>
        <authorList>
            <person name="Cao J."/>
            <person name="Maignien L."/>
            <person name="Shao Z."/>
            <person name="Alain K."/>
            <person name="Jebbar M."/>
        </authorList>
    </citation>
    <scope>NUCLEOTIDE SEQUENCE</scope>
    <source>
        <strain evidence="3">DSM 16372</strain>
    </source>
</reference>
<comment type="caution">
    <text evidence="3">The sequence shown here is derived from an EMBL/GenBank/DDBJ whole genome shotgun (WGS) entry which is preliminary data.</text>
</comment>
<dbReference type="RefSeq" id="WP_238229809.1">
    <property type="nucleotide sequence ID" value="NZ_BPQO01000004.1"/>
</dbReference>
<feature type="transmembrane region" description="Helical" evidence="1">
    <location>
        <begin position="34"/>
        <end position="54"/>
    </location>
</feature>
<dbReference type="AlphaFoldDB" id="A0AAV4ZHM7"/>
<reference evidence="3" key="2">
    <citation type="submission" date="2021-08" db="EMBL/GenBank/DDBJ databases">
        <authorList>
            <person name="Tani A."/>
            <person name="Ola A."/>
            <person name="Ogura Y."/>
            <person name="Katsura K."/>
            <person name="Hayashi T."/>
        </authorList>
    </citation>
    <scope>NUCLEOTIDE SEQUENCE</scope>
    <source>
        <strain evidence="3">DSM 16372</strain>
    </source>
</reference>
<keyword evidence="1" id="KW-0812">Transmembrane</keyword>
<feature type="chain" id="PRO_5043652225" evidence="2">
    <location>
        <begin position="25"/>
        <end position="147"/>
    </location>
</feature>
<feature type="transmembrane region" description="Helical" evidence="1">
    <location>
        <begin position="66"/>
        <end position="86"/>
    </location>
</feature>
<evidence type="ECO:0000256" key="1">
    <source>
        <dbReference type="SAM" id="Phobius"/>
    </source>
</evidence>
<accession>A0AAV4ZHM7</accession>
<keyword evidence="4" id="KW-1185">Reference proteome</keyword>
<sequence length="147" mass="15084">MNVHARAFRNAATFSGLMAAGALAGSYTRADGAFAVLGGAVACQTAVMLAAWISGADARTWTRGRILTACLPSYAAAATGLALAFGRGITGLHATDLCFLAAVLVLQGRMFAAHISGADGSRDAEPIRARVLVPSRARDAVARVRQP</sequence>
<organism evidence="3 4">
    <name type="scientific">Methylobacterium hispanicum</name>
    <dbReference type="NCBI Taxonomy" id="270350"/>
    <lineage>
        <taxon>Bacteria</taxon>
        <taxon>Pseudomonadati</taxon>
        <taxon>Pseudomonadota</taxon>
        <taxon>Alphaproteobacteria</taxon>
        <taxon>Hyphomicrobiales</taxon>
        <taxon>Methylobacteriaceae</taxon>
        <taxon>Methylobacterium</taxon>
    </lineage>
</organism>
<keyword evidence="1" id="KW-1133">Transmembrane helix</keyword>
<dbReference type="Proteomes" id="UP001055247">
    <property type="component" value="Unassembled WGS sequence"/>
</dbReference>
<name>A0AAV4ZHM7_9HYPH</name>
<gene>
    <name evidence="3" type="ORF">BHAOGJBA_1323</name>
</gene>
<protein>
    <submittedName>
        <fullName evidence="3">Uncharacterized protein</fullName>
    </submittedName>
</protein>
<proteinExistence type="predicted"/>
<evidence type="ECO:0000256" key="2">
    <source>
        <dbReference type="SAM" id="SignalP"/>
    </source>
</evidence>
<keyword evidence="2" id="KW-0732">Signal</keyword>
<evidence type="ECO:0000313" key="3">
    <source>
        <dbReference type="EMBL" id="GJD87818.1"/>
    </source>
</evidence>